<name>A0A2M7M452_9BACT</name>
<evidence type="ECO:0000313" key="3">
    <source>
        <dbReference type="Proteomes" id="UP000229703"/>
    </source>
</evidence>
<dbReference type="AlphaFoldDB" id="A0A2M7M452"/>
<feature type="transmembrane region" description="Helical" evidence="1">
    <location>
        <begin position="6"/>
        <end position="30"/>
    </location>
</feature>
<gene>
    <name evidence="2" type="ORF">COZ37_02535</name>
</gene>
<organism evidence="2 3">
    <name type="scientific">bacterium (Candidatus Ratteibacteria) CG_4_10_14_3_um_filter_41_18</name>
    <dbReference type="NCBI Taxonomy" id="2014287"/>
    <lineage>
        <taxon>Bacteria</taxon>
        <taxon>Candidatus Ratteibacteria</taxon>
    </lineage>
</organism>
<evidence type="ECO:0000256" key="1">
    <source>
        <dbReference type="SAM" id="Phobius"/>
    </source>
</evidence>
<sequence length="67" mass="6982">MKKNVGFTLIEAVISMAIIAASVAGSLIIMGKLASVTAKKGDIMTVLTASAVAQYTVDEVRDINFPP</sequence>
<dbReference type="EMBL" id="PFJK01000108">
    <property type="protein sequence ID" value="PIX77478.1"/>
    <property type="molecule type" value="Genomic_DNA"/>
</dbReference>
<reference evidence="3" key="1">
    <citation type="submission" date="2017-09" db="EMBL/GenBank/DDBJ databases">
        <title>Depth-based differentiation of microbial function through sediment-hosted aquifers and enrichment of novel symbionts in the deep terrestrial subsurface.</title>
        <authorList>
            <person name="Probst A.J."/>
            <person name="Ladd B."/>
            <person name="Jarett J.K."/>
            <person name="Geller-Mcgrath D.E."/>
            <person name="Sieber C.M.K."/>
            <person name="Emerson J.B."/>
            <person name="Anantharaman K."/>
            <person name="Thomas B.C."/>
            <person name="Malmstrom R."/>
            <person name="Stieglmeier M."/>
            <person name="Klingl A."/>
            <person name="Woyke T."/>
            <person name="Ryan C.M."/>
            <person name="Banfield J.F."/>
        </authorList>
    </citation>
    <scope>NUCLEOTIDE SEQUENCE [LARGE SCALE GENOMIC DNA]</scope>
</reference>
<keyword evidence="1" id="KW-0472">Membrane</keyword>
<dbReference type="Proteomes" id="UP000229703">
    <property type="component" value="Unassembled WGS sequence"/>
</dbReference>
<protein>
    <submittedName>
        <fullName evidence="2">Uncharacterized protein</fullName>
    </submittedName>
</protein>
<proteinExistence type="predicted"/>
<evidence type="ECO:0000313" key="2">
    <source>
        <dbReference type="EMBL" id="PIX77478.1"/>
    </source>
</evidence>
<keyword evidence="1" id="KW-1133">Transmembrane helix</keyword>
<accession>A0A2M7M452</accession>
<feature type="non-terminal residue" evidence="2">
    <location>
        <position position="67"/>
    </location>
</feature>
<comment type="caution">
    <text evidence="2">The sequence shown here is derived from an EMBL/GenBank/DDBJ whole genome shotgun (WGS) entry which is preliminary data.</text>
</comment>
<dbReference type="InterPro" id="IPR012902">
    <property type="entry name" value="N_methyl_site"/>
</dbReference>
<dbReference type="Pfam" id="PF07963">
    <property type="entry name" value="N_methyl"/>
    <property type="match status" value="1"/>
</dbReference>
<keyword evidence="1" id="KW-0812">Transmembrane</keyword>